<dbReference type="InterPro" id="IPR042572">
    <property type="entry name" value="Carn_acyl_trans_N"/>
</dbReference>
<keyword evidence="1" id="KW-0808">Transferase</keyword>
<sequence>MREFIESNGDYRGEKALEANKPLYAHQDALPPLPVAPLQETCAKYLASVKALVSEAQYKQTEAVVAEFLRPGGVGERLHAQLRERAQRSHAEGTSWLAQWWNQLGYLQVRDPVVINVSYFYHFSDSPRPEDQHQ</sequence>
<dbReference type="EMBL" id="JAFCMP010000043">
    <property type="protein sequence ID" value="KAG5189867.1"/>
    <property type="molecule type" value="Genomic_DNA"/>
</dbReference>
<dbReference type="Gene3D" id="1.10.275.20">
    <property type="entry name" value="Choline/Carnitine o-acyltransferase"/>
    <property type="match status" value="1"/>
</dbReference>
<dbReference type="PANTHER" id="PTHR22589:SF103">
    <property type="entry name" value="CARNITINE O-ACETYL-TRANSFERASE, ISOFORM A-RELATED"/>
    <property type="match status" value="1"/>
</dbReference>
<proteinExistence type="predicted"/>
<evidence type="ECO:0000256" key="1">
    <source>
        <dbReference type="ARBA" id="ARBA00023315"/>
    </source>
</evidence>
<dbReference type="AlphaFoldDB" id="A0A836CKQ8"/>
<dbReference type="Pfam" id="PF00755">
    <property type="entry name" value="Carn_acyltransf"/>
    <property type="match status" value="1"/>
</dbReference>
<dbReference type="OrthoDB" id="240216at2759"/>
<protein>
    <recommendedName>
        <fullName evidence="2">Choline/carnitine acyltransferase domain-containing protein</fullName>
    </recommendedName>
</protein>
<dbReference type="InterPro" id="IPR039551">
    <property type="entry name" value="Cho/carn_acyl_trans"/>
</dbReference>
<evidence type="ECO:0000313" key="4">
    <source>
        <dbReference type="Proteomes" id="UP000664859"/>
    </source>
</evidence>
<keyword evidence="4" id="KW-1185">Reference proteome</keyword>
<feature type="non-terminal residue" evidence="3">
    <location>
        <position position="1"/>
    </location>
</feature>
<evidence type="ECO:0000259" key="2">
    <source>
        <dbReference type="Pfam" id="PF00755"/>
    </source>
</evidence>
<comment type="caution">
    <text evidence="3">The sequence shown here is derived from an EMBL/GenBank/DDBJ whole genome shotgun (WGS) entry which is preliminary data.</text>
</comment>
<feature type="domain" description="Choline/carnitine acyltransferase" evidence="2">
    <location>
        <begin position="33"/>
        <end position="131"/>
    </location>
</feature>
<reference evidence="3" key="1">
    <citation type="submission" date="2021-02" db="EMBL/GenBank/DDBJ databases">
        <title>First Annotated Genome of the Yellow-green Alga Tribonema minus.</title>
        <authorList>
            <person name="Mahan K.M."/>
        </authorList>
    </citation>
    <scope>NUCLEOTIDE SEQUENCE</scope>
    <source>
        <strain evidence="3">UTEX B ZZ1240</strain>
    </source>
</reference>
<keyword evidence="1" id="KW-0012">Acyltransferase</keyword>
<dbReference type="SUPFAM" id="SSF52777">
    <property type="entry name" value="CoA-dependent acyltransferases"/>
    <property type="match status" value="1"/>
</dbReference>
<gene>
    <name evidence="3" type="ORF">JKP88DRAFT_252602</name>
</gene>
<dbReference type="GO" id="GO:0016747">
    <property type="term" value="F:acyltransferase activity, transferring groups other than amino-acyl groups"/>
    <property type="evidence" value="ECO:0007669"/>
    <property type="project" value="UniProtKB-ARBA"/>
</dbReference>
<name>A0A836CKQ8_9STRA</name>
<accession>A0A836CKQ8</accession>
<organism evidence="3 4">
    <name type="scientific">Tribonema minus</name>
    <dbReference type="NCBI Taxonomy" id="303371"/>
    <lineage>
        <taxon>Eukaryota</taxon>
        <taxon>Sar</taxon>
        <taxon>Stramenopiles</taxon>
        <taxon>Ochrophyta</taxon>
        <taxon>PX clade</taxon>
        <taxon>Xanthophyceae</taxon>
        <taxon>Tribonematales</taxon>
        <taxon>Tribonemataceae</taxon>
        <taxon>Tribonema</taxon>
    </lineage>
</organism>
<dbReference type="Proteomes" id="UP000664859">
    <property type="component" value="Unassembled WGS sequence"/>
</dbReference>
<evidence type="ECO:0000313" key="3">
    <source>
        <dbReference type="EMBL" id="KAG5189867.1"/>
    </source>
</evidence>
<dbReference type="PANTHER" id="PTHR22589">
    <property type="entry name" value="CARNITINE O-ACYLTRANSFERASE"/>
    <property type="match status" value="1"/>
</dbReference>
<dbReference type="InterPro" id="IPR000542">
    <property type="entry name" value="Carn_acyl_trans"/>
</dbReference>